<name>A0A4Y7SW39_COPMI</name>
<organism evidence="1 2">
    <name type="scientific">Coprinellus micaceus</name>
    <name type="common">Glistening ink-cap mushroom</name>
    <name type="synonym">Coprinus micaceus</name>
    <dbReference type="NCBI Taxonomy" id="71717"/>
    <lineage>
        <taxon>Eukaryota</taxon>
        <taxon>Fungi</taxon>
        <taxon>Dikarya</taxon>
        <taxon>Basidiomycota</taxon>
        <taxon>Agaricomycotina</taxon>
        <taxon>Agaricomycetes</taxon>
        <taxon>Agaricomycetidae</taxon>
        <taxon>Agaricales</taxon>
        <taxon>Agaricineae</taxon>
        <taxon>Psathyrellaceae</taxon>
        <taxon>Coprinellus</taxon>
    </lineage>
</organism>
<dbReference type="OrthoDB" id="2269034at2759"/>
<dbReference type="AlphaFoldDB" id="A0A4Y7SW39"/>
<dbReference type="EMBL" id="QPFP01000051">
    <property type="protein sequence ID" value="TEB26083.1"/>
    <property type="molecule type" value="Genomic_DNA"/>
</dbReference>
<evidence type="ECO:0000313" key="2">
    <source>
        <dbReference type="Proteomes" id="UP000298030"/>
    </source>
</evidence>
<accession>A0A4Y7SW39</accession>
<comment type="caution">
    <text evidence="1">The sequence shown here is derived from an EMBL/GenBank/DDBJ whole genome shotgun (WGS) entry which is preliminary data.</text>
</comment>
<sequence>MAACPVHTLSDDLLSEIFLLCLPMNRWETSPKPSQPPTVLTLVCKRWRRVALAFPSLWRWMQLHVFSGRTDEEGVARTMARFEDILKLSLNLRPFG</sequence>
<protein>
    <submittedName>
        <fullName evidence="1">Uncharacterized protein</fullName>
    </submittedName>
</protein>
<gene>
    <name evidence="1" type="ORF">FA13DRAFT_1110903</name>
</gene>
<dbReference type="Gene3D" id="1.20.1280.50">
    <property type="match status" value="1"/>
</dbReference>
<evidence type="ECO:0000313" key="1">
    <source>
        <dbReference type="EMBL" id="TEB26083.1"/>
    </source>
</evidence>
<dbReference type="InterPro" id="IPR036047">
    <property type="entry name" value="F-box-like_dom_sf"/>
</dbReference>
<proteinExistence type="predicted"/>
<keyword evidence="2" id="KW-1185">Reference proteome</keyword>
<dbReference type="SUPFAM" id="SSF81383">
    <property type="entry name" value="F-box domain"/>
    <property type="match status" value="1"/>
</dbReference>
<dbReference type="Proteomes" id="UP000298030">
    <property type="component" value="Unassembled WGS sequence"/>
</dbReference>
<reference evidence="1 2" key="1">
    <citation type="journal article" date="2019" name="Nat. Ecol. Evol.">
        <title>Megaphylogeny resolves global patterns of mushroom evolution.</title>
        <authorList>
            <person name="Varga T."/>
            <person name="Krizsan K."/>
            <person name="Foldi C."/>
            <person name="Dima B."/>
            <person name="Sanchez-Garcia M."/>
            <person name="Sanchez-Ramirez S."/>
            <person name="Szollosi G.J."/>
            <person name="Szarkandi J.G."/>
            <person name="Papp V."/>
            <person name="Albert L."/>
            <person name="Andreopoulos W."/>
            <person name="Angelini C."/>
            <person name="Antonin V."/>
            <person name="Barry K.W."/>
            <person name="Bougher N.L."/>
            <person name="Buchanan P."/>
            <person name="Buyck B."/>
            <person name="Bense V."/>
            <person name="Catcheside P."/>
            <person name="Chovatia M."/>
            <person name="Cooper J."/>
            <person name="Damon W."/>
            <person name="Desjardin D."/>
            <person name="Finy P."/>
            <person name="Geml J."/>
            <person name="Haridas S."/>
            <person name="Hughes K."/>
            <person name="Justo A."/>
            <person name="Karasinski D."/>
            <person name="Kautmanova I."/>
            <person name="Kiss B."/>
            <person name="Kocsube S."/>
            <person name="Kotiranta H."/>
            <person name="LaButti K.M."/>
            <person name="Lechner B.E."/>
            <person name="Liimatainen K."/>
            <person name="Lipzen A."/>
            <person name="Lukacs Z."/>
            <person name="Mihaltcheva S."/>
            <person name="Morgado L.N."/>
            <person name="Niskanen T."/>
            <person name="Noordeloos M.E."/>
            <person name="Ohm R.A."/>
            <person name="Ortiz-Santana B."/>
            <person name="Ovrebo C."/>
            <person name="Racz N."/>
            <person name="Riley R."/>
            <person name="Savchenko A."/>
            <person name="Shiryaev A."/>
            <person name="Soop K."/>
            <person name="Spirin V."/>
            <person name="Szebenyi C."/>
            <person name="Tomsovsky M."/>
            <person name="Tulloss R.E."/>
            <person name="Uehling J."/>
            <person name="Grigoriev I.V."/>
            <person name="Vagvolgyi C."/>
            <person name="Papp T."/>
            <person name="Martin F.M."/>
            <person name="Miettinen O."/>
            <person name="Hibbett D.S."/>
            <person name="Nagy L.G."/>
        </authorList>
    </citation>
    <scope>NUCLEOTIDE SEQUENCE [LARGE SCALE GENOMIC DNA]</scope>
    <source>
        <strain evidence="1 2">FP101781</strain>
    </source>
</reference>